<dbReference type="KEGG" id="metu:GNH96_03475"/>
<sequence>MKLVLQIAIGVFLGTLASQLAVETWRSRQEQAARAASEKIEAEKARTRQELSERIRSLLMRGRGDGPSPTTMPPGFIPDDAEPIPSGEN</sequence>
<gene>
    <name evidence="2" type="ORF">GNH96_03475</name>
</gene>
<feature type="region of interest" description="Disordered" evidence="1">
    <location>
        <begin position="58"/>
        <end position="89"/>
    </location>
</feature>
<evidence type="ECO:0000256" key="1">
    <source>
        <dbReference type="SAM" id="MobiDB-lite"/>
    </source>
</evidence>
<name>A0A858Q5J0_9GAMM</name>
<keyword evidence="3" id="KW-1185">Reference proteome</keyword>
<evidence type="ECO:0000313" key="2">
    <source>
        <dbReference type="EMBL" id="QJD29120.1"/>
    </source>
</evidence>
<dbReference type="EMBL" id="CP046565">
    <property type="protein sequence ID" value="QJD29120.1"/>
    <property type="molecule type" value="Genomic_DNA"/>
</dbReference>
<protein>
    <submittedName>
        <fullName evidence="2">Uncharacterized protein</fullName>
    </submittedName>
</protein>
<reference evidence="3" key="1">
    <citation type="submission" date="2019-12" db="EMBL/GenBank/DDBJ databases">
        <authorList>
            <person name="Awala S.I."/>
            <person name="Rhee S.K."/>
        </authorList>
    </citation>
    <scope>NUCLEOTIDE SEQUENCE [LARGE SCALE GENOMIC DNA]</scope>
    <source>
        <strain evidence="3">IM1</strain>
    </source>
</reference>
<proteinExistence type="predicted"/>
<dbReference type="AlphaFoldDB" id="A0A858Q5J0"/>
<accession>A0A858Q5J0</accession>
<dbReference type="Proteomes" id="UP000503004">
    <property type="component" value="Chromosome"/>
</dbReference>
<dbReference type="RefSeq" id="WP_169602322.1">
    <property type="nucleotide sequence ID" value="NZ_CP046565.1"/>
</dbReference>
<organism evidence="2 3">
    <name type="scientific">Methylococcus geothermalis</name>
    <dbReference type="NCBI Taxonomy" id="2681310"/>
    <lineage>
        <taxon>Bacteria</taxon>
        <taxon>Pseudomonadati</taxon>
        <taxon>Pseudomonadota</taxon>
        <taxon>Gammaproteobacteria</taxon>
        <taxon>Methylococcales</taxon>
        <taxon>Methylococcaceae</taxon>
        <taxon>Methylococcus</taxon>
    </lineage>
</organism>
<evidence type="ECO:0000313" key="3">
    <source>
        <dbReference type="Proteomes" id="UP000503004"/>
    </source>
</evidence>